<evidence type="ECO:0000313" key="3">
    <source>
        <dbReference type="Proteomes" id="UP000031668"/>
    </source>
</evidence>
<protein>
    <submittedName>
        <fullName evidence="2">Uncharacterized protein</fullName>
    </submittedName>
</protein>
<reference evidence="2 3" key="1">
    <citation type="journal article" date="2014" name="Genome Biol. Evol.">
        <title>The genome of the myxosporean Thelohanellus kitauei shows adaptations to nutrient acquisition within its fish host.</title>
        <authorList>
            <person name="Yang Y."/>
            <person name="Xiong J."/>
            <person name="Zhou Z."/>
            <person name="Huo F."/>
            <person name="Miao W."/>
            <person name="Ran C."/>
            <person name="Liu Y."/>
            <person name="Zhang J."/>
            <person name="Feng J."/>
            <person name="Wang M."/>
            <person name="Wang M."/>
            <person name="Wang L."/>
            <person name="Yao B."/>
        </authorList>
    </citation>
    <scope>NUCLEOTIDE SEQUENCE [LARGE SCALE GENOMIC DNA]</scope>
    <source>
        <strain evidence="2">Wuqing</strain>
    </source>
</reference>
<dbReference type="EMBL" id="JWZT01001317">
    <property type="protein sequence ID" value="KII72259.1"/>
    <property type="molecule type" value="Genomic_DNA"/>
</dbReference>
<feature type="region of interest" description="Disordered" evidence="1">
    <location>
        <begin position="1"/>
        <end position="34"/>
    </location>
</feature>
<gene>
    <name evidence="2" type="ORF">RF11_08683</name>
</gene>
<proteinExistence type="predicted"/>
<dbReference type="Proteomes" id="UP000031668">
    <property type="component" value="Unassembled WGS sequence"/>
</dbReference>
<evidence type="ECO:0000256" key="1">
    <source>
        <dbReference type="SAM" id="MobiDB-lite"/>
    </source>
</evidence>
<accession>A0A0C2J357</accession>
<evidence type="ECO:0000313" key="2">
    <source>
        <dbReference type="EMBL" id="KII72259.1"/>
    </source>
</evidence>
<keyword evidence="3" id="KW-1185">Reference proteome</keyword>
<dbReference type="AlphaFoldDB" id="A0A0C2J357"/>
<name>A0A0C2J357_THEKT</name>
<sequence length="188" mass="21163">MYPYSQAERGRKQDLTLRSSGYKSPEDRKAAKGLRLTARPPGLGLYGVRIHVPRPLLPGSNRPTPRGRLAPRHRRGGANLVVMTDPRLVFSLVFLWVNAREKAFALVTAKSQGNRESSYYREPTCRIFCILNKSYAMKRFGDTSEETTGRKKSTWSIILCASDVVLMPHGRKIKLVQSVTNDPIMSTD</sequence>
<comment type="caution">
    <text evidence="2">The sequence shown here is derived from an EMBL/GenBank/DDBJ whole genome shotgun (WGS) entry which is preliminary data.</text>
</comment>
<organism evidence="2 3">
    <name type="scientific">Thelohanellus kitauei</name>
    <name type="common">Myxosporean</name>
    <dbReference type="NCBI Taxonomy" id="669202"/>
    <lineage>
        <taxon>Eukaryota</taxon>
        <taxon>Metazoa</taxon>
        <taxon>Cnidaria</taxon>
        <taxon>Myxozoa</taxon>
        <taxon>Myxosporea</taxon>
        <taxon>Bivalvulida</taxon>
        <taxon>Platysporina</taxon>
        <taxon>Myxobolidae</taxon>
        <taxon>Thelohanellus</taxon>
    </lineage>
</organism>